<evidence type="ECO:0000256" key="2">
    <source>
        <dbReference type="ARBA" id="ARBA00022980"/>
    </source>
</evidence>
<accession>A0A2Z6R9P3</accession>
<dbReference type="AlphaFoldDB" id="A0A2Z6R9P3"/>
<comment type="function">
    <text evidence="4">Component of the mitochondrial ribosome (mitoribosome), a dedicated translation machinery responsible for the synthesis of mitochondrial genome-encoded proteins, including at least some of the essential transmembrane subunits of the mitochondrial respiratory chain. The mitoribosomes are attached to the mitochondrial inner membrane and translation products are cotranslationally integrated into the membrane.</text>
</comment>
<dbReference type="EMBL" id="BEXD01002680">
    <property type="protein sequence ID" value="GBB99107.1"/>
    <property type="molecule type" value="Genomic_DNA"/>
</dbReference>
<evidence type="ECO:0000256" key="3">
    <source>
        <dbReference type="ARBA" id="ARBA00023274"/>
    </source>
</evidence>
<dbReference type="SUPFAM" id="SSF50193">
    <property type="entry name" value="Ribosomal protein L14"/>
    <property type="match status" value="1"/>
</dbReference>
<dbReference type="CDD" id="cd00337">
    <property type="entry name" value="Ribosomal_uL14"/>
    <property type="match status" value="1"/>
</dbReference>
<comment type="caution">
    <text evidence="7">The sequence shown here is derived from an EMBL/GenBank/DDBJ whole genome shotgun (WGS) entry which is preliminary data.</text>
</comment>
<dbReference type="Proteomes" id="UP000247702">
    <property type="component" value="Unassembled WGS sequence"/>
</dbReference>
<name>A0A2Z6R9P3_9GLOM</name>
<comment type="similarity">
    <text evidence="1 6">Belongs to the universal ribosomal protein uL14 family.</text>
</comment>
<evidence type="ECO:0000256" key="4">
    <source>
        <dbReference type="ARBA" id="ARBA00037226"/>
    </source>
</evidence>
<dbReference type="GO" id="GO:0003735">
    <property type="term" value="F:structural constituent of ribosome"/>
    <property type="evidence" value="ECO:0007669"/>
    <property type="project" value="InterPro"/>
</dbReference>
<evidence type="ECO:0000256" key="1">
    <source>
        <dbReference type="ARBA" id="ARBA00010745"/>
    </source>
</evidence>
<dbReference type="PANTHER" id="PTHR11761:SF3">
    <property type="entry name" value="LARGE RIBOSOMAL SUBUNIT PROTEIN UL14M"/>
    <property type="match status" value="1"/>
</dbReference>
<dbReference type="PANTHER" id="PTHR11761">
    <property type="entry name" value="50S/60S RIBOSOMAL PROTEIN L14/L23"/>
    <property type="match status" value="1"/>
</dbReference>
<evidence type="ECO:0000256" key="5">
    <source>
        <dbReference type="ARBA" id="ARBA00040118"/>
    </source>
</evidence>
<dbReference type="NCBIfam" id="TIGR01067">
    <property type="entry name" value="rplN_bact"/>
    <property type="match status" value="1"/>
</dbReference>
<evidence type="ECO:0000313" key="8">
    <source>
        <dbReference type="Proteomes" id="UP000247702"/>
    </source>
</evidence>
<protein>
    <recommendedName>
        <fullName evidence="5">Large ribosomal subunit protein uL14m</fullName>
    </recommendedName>
</protein>
<dbReference type="HAMAP" id="MF_01367">
    <property type="entry name" value="Ribosomal_uL14"/>
    <property type="match status" value="1"/>
</dbReference>
<proteinExistence type="inferred from homology"/>
<dbReference type="GO" id="GO:0005762">
    <property type="term" value="C:mitochondrial large ribosomal subunit"/>
    <property type="evidence" value="ECO:0007669"/>
    <property type="project" value="TreeGrafter"/>
</dbReference>
<dbReference type="InterPro" id="IPR000218">
    <property type="entry name" value="Ribosomal_uL14"/>
</dbReference>
<reference evidence="7 8" key="1">
    <citation type="submission" date="2017-11" db="EMBL/GenBank/DDBJ databases">
        <title>The genome of Rhizophagus clarus HR1 reveals common genetic basis of auxotrophy among arbuscular mycorrhizal fungi.</title>
        <authorList>
            <person name="Kobayashi Y."/>
        </authorList>
    </citation>
    <scope>NUCLEOTIDE SEQUENCE [LARGE SCALE GENOMIC DNA]</scope>
    <source>
        <strain evidence="7 8">HR1</strain>
    </source>
</reference>
<dbReference type="Gene3D" id="2.40.150.20">
    <property type="entry name" value="Ribosomal protein L14"/>
    <property type="match status" value="1"/>
</dbReference>
<organism evidence="7 8">
    <name type="scientific">Rhizophagus clarus</name>
    <dbReference type="NCBI Taxonomy" id="94130"/>
    <lineage>
        <taxon>Eukaryota</taxon>
        <taxon>Fungi</taxon>
        <taxon>Fungi incertae sedis</taxon>
        <taxon>Mucoromycota</taxon>
        <taxon>Glomeromycotina</taxon>
        <taxon>Glomeromycetes</taxon>
        <taxon>Glomerales</taxon>
        <taxon>Glomeraceae</taxon>
        <taxon>Rhizophagus</taxon>
    </lineage>
</organism>
<dbReference type="STRING" id="94130.A0A2Z6R9P3"/>
<keyword evidence="3 6" id="KW-0687">Ribonucleoprotein</keyword>
<dbReference type="InterPro" id="IPR036853">
    <property type="entry name" value="Ribosomal_uL14_sf"/>
</dbReference>
<keyword evidence="2 6" id="KW-0689">Ribosomal protein</keyword>
<dbReference type="GO" id="GO:0070180">
    <property type="term" value="F:large ribosomal subunit rRNA binding"/>
    <property type="evidence" value="ECO:0007669"/>
    <property type="project" value="TreeGrafter"/>
</dbReference>
<dbReference type="GO" id="GO:0006412">
    <property type="term" value="P:translation"/>
    <property type="evidence" value="ECO:0007669"/>
    <property type="project" value="InterPro"/>
</dbReference>
<dbReference type="InterPro" id="IPR005745">
    <property type="entry name" value="Ribosomal_uL14_bac-type"/>
</dbReference>
<evidence type="ECO:0000313" key="7">
    <source>
        <dbReference type="EMBL" id="GBB99107.1"/>
    </source>
</evidence>
<keyword evidence="8" id="KW-1185">Reference proteome</keyword>
<dbReference type="Pfam" id="PF00238">
    <property type="entry name" value="Ribosomal_L14"/>
    <property type="match status" value="1"/>
</dbReference>
<dbReference type="FunFam" id="2.40.150.20:FF:000005">
    <property type="entry name" value="50S ribosomal protein L14"/>
    <property type="match status" value="1"/>
</dbReference>
<dbReference type="SMART" id="SM01374">
    <property type="entry name" value="Ribosomal_L14"/>
    <property type="match status" value="1"/>
</dbReference>
<evidence type="ECO:0000256" key="6">
    <source>
        <dbReference type="RuleBase" id="RU003949"/>
    </source>
</evidence>
<gene>
    <name evidence="7" type="ORF">RclHR1_03410020</name>
</gene>
<sequence>MIQLKTLLNVIDNTGAIIAECIRVGHGGRYGRIGDPITVVIKKARPISQTASTTSPSAASNPAAKLQIRKGEVKKALIVRTRKEMRRPDGRYIKFDDNACILLNNKQEPLGTRVLGVVGAELRNKKWGKVISLASRVV</sequence>